<keyword evidence="7" id="KW-0732">Signal</keyword>
<feature type="signal peptide" evidence="7">
    <location>
        <begin position="1"/>
        <end position="15"/>
    </location>
</feature>
<dbReference type="Gene3D" id="3.40.640.10">
    <property type="entry name" value="Type I PLP-dependent aspartate aminotransferase-like (Major domain)"/>
    <property type="match status" value="1"/>
</dbReference>
<evidence type="ECO:0000256" key="7">
    <source>
        <dbReference type="SAM" id="SignalP"/>
    </source>
</evidence>
<evidence type="ECO:0000256" key="1">
    <source>
        <dbReference type="ARBA" id="ARBA00001933"/>
    </source>
</evidence>
<evidence type="ECO:0000256" key="5">
    <source>
        <dbReference type="ARBA" id="ARBA00023239"/>
    </source>
</evidence>
<evidence type="ECO:0000256" key="6">
    <source>
        <dbReference type="RuleBase" id="RU000382"/>
    </source>
</evidence>
<comment type="cofactor">
    <cofactor evidence="1 6">
        <name>pyridoxal 5'-phosphate</name>
        <dbReference type="ChEBI" id="CHEBI:597326"/>
    </cofactor>
</comment>
<evidence type="ECO:0000256" key="4">
    <source>
        <dbReference type="ARBA" id="ARBA00022898"/>
    </source>
</evidence>
<comment type="similarity">
    <text evidence="2 6">Belongs to the group II decarboxylase family.</text>
</comment>
<dbReference type="InterPro" id="IPR021115">
    <property type="entry name" value="Pyridoxal-P_BS"/>
</dbReference>
<dbReference type="Proteomes" id="UP001479436">
    <property type="component" value="Unassembled WGS sequence"/>
</dbReference>
<evidence type="ECO:0000256" key="2">
    <source>
        <dbReference type="ARBA" id="ARBA00009533"/>
    </source>
</evidence>
<dbReference type="InterPro" id="IPR015421">
    <property type="entry name" value="PyrdxlP-dep_Trfase_major"/>
</dbReference>
<accession>A0ABR2X2G9</accession>
<evidence type="ECO:0000256" key="3">
    <source>
        <dbReference type="ARBA" id="ARBA00022793"/>
    </source>
</evidence>
<protein>
    <submittedName>
        <fullName evidence="8">Glutamate decarboxylase 2, variant 3</fullName>
        <ecNumber evidence="8">4.1.1.15</ecNumber>
    </submittedName>
</protein>
<dbReference type="EC" id="4.1.1.15" evidence="8"/>
<dbReference type="Pfam" id="PF00282">
    <property type="entry name" value="Pyridoxal_deC"/>
    <property type="match status" value="1"/>
</dbReference>
<keyword evidence="9" id="KW-1185">Reference proteome</keyword>
<dbReference type="Gene3D" id="3.90.1150.170">
    <property type="match status" value="1"/>
</dbReference>
<dbReference type="PANTHER" id="PTHR45677">
    <property type="entry name" value="GLUTAMATE DECARBOXYLASE-RELATED"/>
    <property type="match status" value="1"/>
</dbReference>
<evidence type="ECO:0000313" key="8">
    <source>
        <dbReference type="EMBL" id="KAK9767963.1"/>
    </source>
</evidence>
<proteinExistence type="inferred from homology"/>
<keyword evidence="5 6" id="KW-0456">Lyase</keyword>
<dbReference type="InterPro" id="IPR015424">
    <property type="entry name" value="PyrdxlP-dep_Trfase"/>
</dbReference>
<evidence type="ECO:0000313" key="9">
    <source>
        <dbReference type="Proteomes" id="UP001479436"/>
    </source>
</evidence>
<feature type="chain" id="PRO_5046226275" evidence="7">
    <location>
        <begin position="16"/>
        <end position="502"/>
    </location>
</feature>
<dbReference type="GO" id="GO:0004351">
    <property type="term" value="F:glutamate decarboxylase activity"/>
    <property type="evidence" value="ECO:0007669"/>
    <property type="project" value="UniProtKB-EC"/>
</dbReference>
<organism evidence="8 9">
    <name type="scientific">Basidiobolus ranarum</name>
    <dbReference type="NCBI Taxonomy" id="34480"/>
    <lineage>
        <taxon>Eukaryota</taxon>
        <taxon>Fungi</taxon>
        <taxon>Fungi incertae sedis</taxon>
        <taxon>Zoopagomycota</taxon>
        <taxon>Entomophthoromycotina</taxon>
        <taxon>Basidiobolomycetes</taxon>
        <taxon>Basidiobolales</taxon>
        <taxon>Basidiobolaceae</taxon>
        <taxon>Basidiobolus</taxon>
    </lineage>
</organism>
<gene>
    <name evidence="8" type="primary">GAD2_1</name>
    <name evidence="8" type="ORF">K7432_001776</name>
</gene>
<reference evidence="8 9" key="1">
    <citation type="submission" date="2023-04" db="EMBL/GenBank/DDBJ databases">
        <title>Genome of Basidiobolus ranarum AG-B5.</title>
        <authorList>
            <person name="Stajich J.E."/>
            <person name="Carter-House D."/>
            <person name="Gryganskyi A."/>
        </authorList>
    </citation>
    <scope>NUCLEOTIDE SEQUENCE [LARGE SCALE GENOMIC DNA]</scope>
    <source>
        <strain evidence="8 9">AG-B5</strain>
    </source>
</reference>
<dbReference type="PROSITE" id="PS00392">
    <property type="entry name" value="DDC_GAD_HDC_YDC"/>
    <property type="match status" value="1"/>
</dbReference>
<dbReference type="EMBL" id="JASJQH010000043">
    <property type="protein sequence ID" value="KAK9767963.1"/>
    <property type="molecule type" value="Genomic_DNA"/>
</dbReference>
<sequence>MFLSNVRLLLYGVNALCMTNLHLIDVNLCQQENTSVVDYYPPQELEKVFDFDLAENGIGRKGILETIQGMLKYSVRSWNTKFIDKLYSGTDPIGVISELVLGVLNANNHVYHVSPVTTMMEVKTSQKMAEFVGFKDGCGITCPGGSASNQLAVITARNWKFPHIKMEGFRRGEVLTMFTSAHSHYSFEKAAIMIGIGMNNLISVPCTNEGVMIPEALEKCIQESISRGESPFFVNATAGTTVLGAFDPLRPIGAICRKYDLWFHIDGSWGGAVMFSEKLRYLIDGSELADSYTINPHKMLGIPLQCSYLLTKDPDVLRKFNSLNAGYLFHGEHYDLGDGTVGCGRRPDAVKMFLAWKYNGSQGFEARVDRGFELAQYMYLKLSETSRFRMVTKPVNLNVCFWYIPESLDLSLERSNAELFSNCLAQVTKEVHGDLRRSGKFMFDYAPMHHPKPLPIFFRIITHPRLTCKDLNELIEEISKAGERLFSSFEEFEDDNVSVQSR</sequence>
<keyword evidence="4 6" id="KW-0663">Pyridoxal phosphate</keyword>
<dbReference type="InterPro" id="IPR002129">
    <property type="entry name" value="PyrdxlP-dep_de-COase"/>
</dbReference>
<keyword evidence="3" id="KW-0210">Decarboxylase</keyword>
<comment type="caution">
    <text evidence="8">The sequence shown here is derived from an EMBL/GenBank/DDBJ whole genome shotgun (WGS) entry which is preliminary data.</text>
</comment>
<name>A0ABR2X2G9_9FUNG</name>
<dbReference type="SUPFAM" id="SSF53383">
    <property type="entry name" value="PLP-dependent transferases"/>
    <property type="match status" value="1"/>
</dbReference>
<dbReference type="PANTHER" id="PTHR45677:SF8">
    <property type="entry name" value="CYSTEINE SULFINIC ACID DECARBOXYLASE"/>
    <property type="match status" value="1"/>
</dbReference>